<evidence type="ECO:0000313" key="4">
    <source>
        <dbReference type="Proteomes" id="UP000241788"/>
    </source>
</evidence>
<accession>A0A1N6RUQ2</accession>
<dbReference type="AlphaFoldDB" id="A0A1N6RUQ2"/>
<feature type="signal peptide" evidence="2">
    <location>
        <begin position="1"/>
        <end position="32"/>
    </location>
</feature>
<keyword evidence="4" id="KW-1185">Reference proteome</keyword>
<evidence type="ECO:0000313" key="3">
    <source>
        <dbReference type="EMBL" id="SIQ32509.1"/>
    </source>
</evidence>
<reference evidence="4" key="1">
    <citation type="submission" date="2017-01" db="EMBL/GenBank/DDBJ databases">
        <authorList>
            <person name="Varghese N."/>
            <person name="Submissions S."/>
        </authorList>
    </citation>
    <scope>NUCLEOTIDE SEQUENCE [LARGE SCALE GENOMIC DNA]</scope>
    <source>
        <strain evidence="4">UM1</strain>
    </source>
</reference>
<evidence type="ECO:0000256" key="2">
    <source>
        <dbReference type="SAM" id="SignalP"/>
    </source>
</evidence>
<gene>
    <name evidence="3" type="ORF">SAMN05421546_1099</name>
</gene>
<feature type="region of interest" description="Disordered" evidence="1">
    <location>
        <begin position="296"/>
        <end position="319"/>
    </location>
</feature>
<protein>
    <submittedName>
        <fullName evidence="3">Uncharacterized protein</fullName>
    </submittedName>
</protein>
<dbReference type="EMBL" id="FTLW01000002">
    <property type="protein sequence ID" value="SIQ32509.1"/>
    <property type="molecule type" value="Genomic_DNA"/>
</dbReference>
<dbReference type="Proteomes" id="UP000241788">
    <property type="component" value="Unassembled WGS sequence"/>
</dbReference>
<keyword evidence="2" id="KW-0732">Signal</keyword>
<name>A0A1N6RUQ2_9GAMM</name>
<proteinExistence type="predicted"/>
<feature type="chain" id="PRO_5013360367" evidence="2">
    <location>
        <begin position="33"/>
        <end position="319"/>
    </location>
</feature>
<dbReference type="STRING" id="1604334.SAMN05421546_1099"/>
<organism evidence="3 4">
    <name type="scientific">Solilutibacter tolerans</name>
    <dbReference type="NCBI Taxonomy" id="1604334"/>
    <lineage>
        <taxon>Bacteria</taxon>
        <taxon>Pseudomonadati</taxon>
        <taxon>Pseudomonadota</taxon>
        <taxon>Gammaproteobacteria</taxon>
        <taxon>Lysobacterales</taxon>
        <taxon>Lysobacteraceae</taxon>
        <taxon>Solilutibacter</taxon>
    </lineage>
</organism>
<evidence type="ECO:0000256" key="1">
    <source>
        <dbReference type="SAM" id="MobiDB-lite"/>
    </source>
</evidence>
<sequence length="319" mass="34317">MHMPVSTRRNWRFLVSVLIGALLFSACSPSNPPDSTAKPGAVAPVPHGAATPDAAVSDLIAHLRRNALADVARTALPASLHARVEAAWRTGKSRWPMTELPFDDNLPGLLKALTAKDAERKLNARFKQQLSGQTRALQDAARGLGLFGKQYLGREGQYNAQQRQHYVQLIDAMSAWAQKAPLGDPARGKESIHLLVNGATRTGLKGDEDLSRLGMDAGLKALVPLYIAGKQVLALYGLGVDATLASLRAETVKIEGNKADVRVRYSLADKDIDTVMKAVKVDGRWYLADYLEDAEASLPPPEPEAPAALAKEPKAPAGR</sequence>
<feature type="compositionally biased region" description="Low complexity" evidence="1">
    <location>
        <begin position="305"/>
        <end position="319"/>
    </location>
</feature>